<proteinExistence type="predicted"/>
<keyword evidence="2" id="KW-1185">Reference proteome</keyword>
<gene>
    <name evidence="1" type="ORF">U472_11470</name>
</gene>
<dbReference type="Proteomes" id="UP000093514">
    <property type="component" value="Unassembled WGS sequence"/>
</dbReference>
<dbReference type="Pfam" id="PF12784">
    <property type="entry name" value="PDDEXK_2"/>
    <property type="match status" value="1"/>
</dbReference>
<dbReference type="PANTHER" id="PTHR41317">
    <property type="entry name" value="PD-(D_E)XK NUCLEASE FAMILY TRANSPOSASE"/>
    <property type="match status" value="1"/>
</dbReference>
<dbReference type="InterPro" id="IPR010106">
    <property type="entry name" value="RpnA"/>
</dbReference>
<dbReference type="NCBIfam" id="TIGR01784">
    <property type="entry name" value="T_den_put_tspse"/>
    <property type="match status" value="1"/>
</dbReference>
<sequence length="299" mass="35191">MKREMLDPKVDFVFKQIFGSEKHPEILISFLNSVFGSKGTEEEIVSVKIENTDMDKDWEDDKFSRLDIKATANNNTKINIEIQLKNQYNMKRRTLYYWSKLFESQMEEGDPYQKLQKTVTINILNFNYLRENSRYHNTYLLKEKETNEVLTDLQEIHFIELPKLNADRFKSIDEVESKRDKDNLIPWALFLKNPDSEVIRMLEERIKELKEAAEVLELLSHDKKARELYESRQKAIHDQVTNIIGATEEAREEGIKLGEEKGRMKEKIQTAKNLLSMGLDIEKVVKATGLNKEEVEKLK</sequence>
<organism evidence="1 2">
    <name type="scientific">Orenia metallireducens</name>
    <dbReference type="NCBI Taxonomy" id="1413210"/>
    <lineage>
        <taxon>Bacteria</taxon>
        <taxon>Bacillati</taxon>
        <taxon>Bacillota</taxon>
        <taxon>Clostridia</taxon>
        <taxon>Halanaerobiales</taxon>
        <taxon>Halobacteroidaceae</taxon>
        <taxon>Orenia</taxon>
    </lineage>
</organism>
<protein>
    <recommendedName>
        <fullName evidence="3">Transposase</fullName>
    </recommendedName>
</protein>
<reference evidence="2" key="1">
    <citation type="submission" date="2016-07" db="EMBL/GenBank/DDBJ databases">
        <authorList>
            <person name="Florea S."/>
            <person name="Webb J.S."/>
            <person name="Jaromczyk J."/>
            <person name="Schardl C.L."/>
        </authorList>
    </citation>
    <scope>NUCLEOTIDE SEQUENCE [LARGE SCALE GENOMIC DNA]</scope>
    <source>
        <strain evidence="2">Z6</strain>
    </source>
</reference>
<evidence type="ECO:0000313" key="1">
    <source>
        <dbReference type="EMBL" id="OCL26596.1"/>
    </source>
</evidence>
<evidence type="ECO:0000313" key="2">
    <source>
        <dbReference type="Proteomes" id="UP000093514"/>
    </source>
</evidence>
<comment type="caution">
    <text evidence="1">The sequence shown here is derived from an EMBL/GenBank/DDBJ whole genome shotgun (WGS) entry which is preliminary data.</text>
</comment>
<reference evidence="1 2" key="2">
    <citation type="submission" date="2016-08" db="EMBL/GenBank/DDBJ databases">
        <title>Orenia metallireducens sp. nov. strain Z6, a Novel Metal-reducing Firmicute from the Deep Subsurface.</title>
        <authorList>
            <person name="Maxim B.I."/>
            <person name="Kenneth K."/>
            <person name="Flynn T.M."/>
            <person name="Oloughlin E.J."/>
            <person name="Locke R.A."/>
            <person name="Weber J.R."/>
            <person name="Egan S.M."/>
            <person name="Mackie R.I."/>
            <person name="Cann I.K."/>
        </authorList>
    </citation>
    <scope>NUCLEOTIDE SEQUENCE [LARGE SCALE GENOMIC DNA]</scope>
    <source>
        <strain evidence="1 2">Z6</strain>
    </source>
</reference>
<dbReference type="RefSeq" id="WP_068718586.1">
    <property type="nucleotide sequence ID" value="NZ_LWDV01000009.1"/>
</dbReference>
<evidence type="ECO:0008006" key="3">
    <source>
        <dbReference type="Google" id="ProtNLM"/>
    </source>
</evidence>
<dbReference type="AlphaFoldDB" id="A0A1C0A8M1"/>
<dbReference type="OrthoDB" id="2973070at2"/>
<dbReference type="PANTHER" id="PTHR41317:SF1">
    <property type="entry name" value="PD-(D_E)XK NUCLEASE FAMILY TRANSPOSASE"/>
    <property type="match status" value="1"/>
</dbReference>
<name>A0A1C0A8M1_9FIRM</name>
<dbReference type="EMBL" id="LWDV01000009">
    <property type="protein sequence ID" value="OCL26596.1"/>
    <property type="molecule type" value="Genomic_DNA"/>
</dbReference>
<accession>A0A1C0A8M1</accession>